<dbReference type="EMBL" id="JADNRY010000304">
    <property type="protein sequence ID" value="KAF9059402.1"/>
    <property type="molecule type" value="Genomic_DNA"/>
</dbReference>
<proteinExistence type="predicted"/>
<organism evidence="1 2">
    <name type="scientific">Rhodocollybia butyracea</name>
    <dbReference type="NCBI Taxonomy" id="206335"/>
    <lineage>
        <taxon>Eukaryota</taxon>
        <taxon>Fungi</taxon>
        <taxon>Dikarya</taxon>
        <taxon>Basidiomycota</taxon>
        <taxon>Agaricomycotina</taxon>
        <taxon>Agaricomycetes</taxon>
        <taxon>Agaricomycetidae</taxon>
        <taxon>Agaricales</taxon>
        <taxon>Marasmiineae</taxon>
        <taxon>Omphalotaceae</taxon>
        <taxon>Rhodocollybia</taxon>
    </lineage>
</organism>
<reference evidence="1" key="1">
    <citation type="submission" date="2020-11" db="EMBL/GenBank/DDBJ databases">
        <authorList>
            <consortium name="DOE Joint Genome Institute"/>
            <person name="Ahrendt S."/>
            <person name="Riley R."/>
            <person name="Andreopoulos W."/>
            <person name="Labutti K."/>
            <person name="Pangilinan J."/>
            <person name="Ruiz-Duenas F.J."/>
            <person name="Barrasa J.M."/>
            <person name="Sanchez-Garcia M."/>
            <person name="Camarero S."/>
            <person name="Miyauchi S."/>
            <person name="Serrano A."/>
            <person name="Linde D."/>
            <person name="Babiker R."/>
            <person name="Drula E."/>
            <person name="Ayuso-Fernandez I."/>
            <person name="Pacheco R."/>
            <person name="Padilla G."/>
            <person name="Ferreira P."/>
            <person name="Barriuso J."/>
            <person name="Kellner H."/>
            <person name="Castanera R."/>
            <person name="Alfaro M."/>
            <person name="Ramirez L."/>
            <person name="Pisabarro A.G."/>
            <person name="Kuo A."/>
            <person name="Tritt A."/>
            <person name="Lipzen A."/>
            <person name="He G."/>
            <person name="Yan M."/>
            <person name="Ng V."/>
            <person name="Cullen D."/>
            <person name="Martin F."/>
            <person name="Rosso M.-N."/>
            <person name="Henrissat B."/>
            <person name="Hibbett D."/>
            <person name="Martinez A.T."/>
            <person name="Grigoriev I.V."/>
        </authorList>
    </citation>
    <scope>NUCLEOTIDE SEQUENCE</scope>
    <source>
        <strain evidence="1">AH 40177</strain>
    </source>
</reference>
<accession>A0A9P5TYK0</accession>
<dbReference type="Proteomes" id="UP000772434">
    <property type="component" value="Unassembled WGS sequence"/>
</dbReference>
<keyword evidence="2" id="KW-1185">Reference proteome</keyword>
<sequence length="127" mass="13948">MDADPPSAYDPPNAPGPLKSQLDLLDAKGWLSGMFSSKPKFDSSQPVELSGINTKVVTELAGPAWSDNSCWLDSSMEAIYCALVYHNGFKDFETIVSEVGIRTVTDRNRNRKEIQKGSYGMVTGMIR</sequence>
<gene>
    <name evidence="1" type="ORF">BDP27DRAFT_1453329</name>
</gene>
<dbReference type="AlphaFoldDB" id="A0A9P5TYK0"/>
<evidence type="ECO:0000313" key="2">
    <source>
        <dbReference type="Proteomes" id="UP000772434"/>
    </source>
</evidence>
<evidence type="ECO:0000313" key="1">
    <source>
        <dbReference type="EMBL" id="KAF9059402.1"/>
    </source>
</evidence>
<name>A0A9P5TYK0_9AGAR</name>
<comment type="caution">
    <text evidence="1">The sequence shown here is derived from an EMBL/GenBank/DDBJ whole genome shotgun (WGS) entry which is preliminary data.</text>
</comment>
<protein>
    <submittedName>
        <fullName evidence="1">Uncharacterized protein</fullName>
    </submittedName>
</protein>